<feature type="compositionally biased region" description="Low complexity" evidence="1">
    <location>
        <begin position="43"/>
        <end position="64"/>
    </location>
</feature>
<reference evidence="3" key="1">
    <citation type="submission" date="2025-08" db="UniProtKB">
        <authorList>
            <consortium name="RefSeq"/>
        </authorList>
    </citation>
    <scope>IDENTIFICATION</scope>
</reference>
<evidence type="ECO:0000313" key="2">
    <source>
        <dbReference type="Proteomes" id="UP001515500"/>
    </source>
</evidence>
<feature type="region of interest" description="Disordered" evidence="1">
    <location>
        <begin position="29"/>
        <end position="67"/>
    </location>
</feature>
<dbReference type="Proteomes" id="UP001515500">
    <property type="component" value="Chromosome 3"/>
</dbReference>
<organism evidence="2 3">
    <name type="scientific">Dioscorea cayennensis subsp. rotundata</name>
    <name type="common">White Guinea yam</name>
    <name type="synonym">Dioscorea rotundata</name>
    <dbReference type="NCBI Taxonomy" id="55577"/>
    <lineage>
        <taxon>Eukaryota</taxon>
        <taxon>Viridiplantae</taxon>
        <taxon>Streptophyta</taxon>
        <taxon>Embryophyta</taxon>
        <taxon>Tracheophyta</taxon>
        <taxon>Spermatophyta</taxon>
        <taxon>Magnoliopsida</taxon>
        <taxon>Liliopsida</taxon>
        <taxon>Dioscoreales</taxon>
        <taxon>Dioscoreaceae</taxon>
        <taxon>Dioscorea</taxon>
    </lineage>
</organism>
<proteinExistence type="predicted"/>
<dbReference type="GeneID" id="120249319"/>
<protein>
    <submittedName>
        <fullName evidence="3">Pentatricopeptide repeat-containing protein At5g10690-like</fullName>
    </submittedName>
</protein>
<accession>A0AB40AG10</accession>
<gene>
    <name evidence="3" type="primary">LOC120249319</name>
</gene>
<dbReference type="InterPro" id="IPR044781">
    <property type="entry name" value="At5g10690-like"/>
</dbReference>
<keyword evidence="2" id="KW-1185">Reference proteome</keyword>
<dbReference type="PANTHER" id="PTHR47581:SF2">
    <property type="entry name" value="OS09G0431600 PROTEIN"/>
    <property type="match status" value="1"/>
</dbReference>
<sequence length="117" mass="13085">MVLGFHPCSQSHSLLQTLEILLNSFSLRPGSTSTTRSRGPHASHSPLRSLKPPSKSSPSLSPSPQDLNFRRLTSRVIELTRRRQLRQILREIEKVKKRCGKLSTAVMNAVMETCVHG</sequence>
<evidence type="ECO:0000256" key="1">
    <source>
        <dbReference type="SAM" id="MobiDB-lite"/>
    </source>
</evidence>
<dbReference type="AlphaFoldDB" id="A0AB40AG10"/>
<evidence type="ECO:0000313" key="3">
    <source>
        <dbReference type="RefSeq" id="XP_039113758.1"/>
    </source>
</evidence>
<name>A0AB40AG10_DIOCR</name>
<dbReference type="PANTHER" id="PTHR47581">
    <property type="entry name" value="OS09G0431600 PROTEIN"/>
    <property type="match status" value="1"/>
</dbReference>
<dbReference type="RefSeq" id="XP_039113758.1">
    <property type="nucleotide sequence ID" value="XM_039257824.1"/>
</dbReference>